<keyword evidence="4" id="KW-1185">Reference proteome</keyword>
<reference evidence="3 4" key="1">
    <citation type="submission" date="2016-03" db="EMBL/GenBank/DDBJ databases">
        <authorList>
            <person name="Ploux O."/>
        </authorList>
    </citation>
    <scope>NUCLEOTIDE SEQUENCE [LARGE SCALE GENOMIC DNA]</scope>
    <source>
        <strain evidence="3 4">UAMH 11012</strain>
    </source>
</reference>
<evidence type="ECO:0000256" key="2">
    <source>
        <dbReference type="SAM" id="SignalP"/>
    </source>
</evidence>
<feature type="signal peptide" evidence="2">
    <location>
        <begin position="1"/>
        <end position="18"/>
    </location>
</feature>
<organism evidence="3 4">
    <name type="scientific">Phialocephala subalpina</name>
    <dbReference type="NCBI Taxonomy" id="576137"/>
    <lineage>
        <taxon>Eukaryota</taxon>
        <taxon>Fungi</taxon>
        <taxon>Dikarya</taxon>
        <taxon>Ascomycota</taxon>
        <taxon>Pezizomycotina</taxon>
        <taxon>Leotiomycetes</taxon>
        <taxon>Helotiales</taxon>
        <taxon>Mollisiaceae</taxon>
        <taxon>Phialocephala</taxon>
        <taxon>Phialocephala fortinii species complex</taxon>
    </lineage>
</organism>
<protein>
    <submittedName>
        <fullName evidence="3">Uncharacterized protein</fullName>
    </submittedName>
</protein>
<feature type="compositionally biased region" description="Low complexity" evidence="1">
    <location>
        <begin position="257"/>
        <end position="280"/>
    </location>
</feature>
<proteinExistence type="predicted"/>
<dbReference type="OrthoDB" id="3565100at2759"/>
<evidence type="ECO:0000256" key="1">
    <source>
        <dbReference type="SAM" id="MobiDB-lite"/>
    </source>
</evidence>
<dbReference type="AlphaFoldDB" id="A0A1L7WQQ1"/>
<feature type="region of interest" description="Disordered" evidence="1">
    <location>
        <begin position="174"/>
        <end position="193"/>
    </location>
</feature>
<accession>A0A1L7WQQ1</accession>
<evidence type="ECO:0000313" key="3">
    <source>
        <dbReference type="EMBL" id="CZR55071.1"/>
    </source>
</evidence>
<dbReference type="EMBL" id="FJOG01000006">
    <property type="protein sequence ID" value="CZR55071.1"/>
    <property type="molecule type" value="Genomic_DNA"/>
</dbReference>
<evidence type="ECO:0000313" key="4">
    <source>
        <dbReference type="Proteomes" id="UP000184330"/>
    </source>
</evidence>
<dbReference type="Proteomes" id="UP000184330">
    <property type="component" value="Unassembled WGS sequence"/>
</dbReference>
<gene>
    <name evidence="3" type="ORF">PAC_04957</name>
</gene>
<name>A0A1L7WQQ1_9HELO</name>
<feature type="chain" id="PRO_5012318227" evidence="2">
    <location>
        <begin position="19"/>
        <end position="372"/>
    </location>
</feature>
<feature type="region of interest" description="Disordered" evidence="1">
    <location>
        <begin position="254"/>
        <end position="299"/>
    </location>
</feature>
<sequence>MQTKTFLAVFALATAAAAVPVPNSIWGAEPSKVTDIMQSVESAIGSPFNNGNGNGNGNAAGNGNDGNAAGNGANAGSGDGNKNDFGNSNDILSGNSGLKIGRNDKSSGSSESIGQWVDGLLGSPFNNGNGNGALLPISSHALARISRSRRVHAILCAESVLTVFQLGDGNSAGNGNDDNASGNGAGAGSNDGNGNVFGNGNDILSGNSGLSIGKKVRRTPIPETPGSYISGIGDAAGELVDAVVVPLEPGFSTSVIGSPSNNGNSNGDNNSAGNNNSGNGSNNGAGAGSNNGQVRDLPDDALDIIPDQTVDALQLDFSQLFSDGPTDVGGILDGAITGDDTSEKFNGKKRQVLTGVEDVIAQDLVGLIPRKE</sequence>
<feature type="compositionally biased region" description="Gly residues" evidence="1">
    <location>
        <begin position="183"/>
        <end position="193"/>
    </location>
</feature>
<keyword evidence="2" id="KW-0732">Signal</keyword>